<dbReference type="EMBL" id="CP098755">
    <property type="protein sequence ID" value="USG66764.1"/>
    <property type="molecule type" value="Genomic_DNA"/>
</dbReference>
<dbReference type="InterPro" id="IPR020941">
    <property type="entry name" value="SUFU-like_domain"/>
</dbReference>
<evidence type="ECO:0000259" key="1">
    <source>
        <dbReference type="Pfam" id="PF05076"/>
    </source>
</evidence>
<evidence type="ECO:0000313" key="2">
    <source>
        <dbReference type="EMBL" id="USG66764.1"/>
    </source>
</evidence>
<gene>
    <name evidence="2" type="ORF">NDK47_05555</name>
</gene>
<evidence type="ECO:0000313" key="3">
    <source>
        <dbReference type="Proteomes" id="UP001056500"/>
    </source>
</evidence>
<protein>
    <submittedName>
        <fullName evidence="2">Suppressor of fused domain protein</fullName>
    </submittedName>
</protein>
<organism evidence="2 3">
    <name type="scientific">Brevibacillus ruminantium</name>
    <dbReference type="NCBI Taxonomy" id="2950604"/>
    <lineage>
        <taxon>Bacteria</taxon>
        <taxon>Bacillati</taxon>
        <taxon>Bacillota</taxon>
        <taxon>Bacilli</taxon>
        <taxon>Bacillales</taxon>
        <taxon>Paenibacillaceae</taxon>
        <taxon>Brevibacillus</taxon>
    </lineage>
</organism>
<dbReference type="Pfam" id="PF05076">
    <property type="entry name" value="SUFU"/>
    <property type="match status" value="1"/>
</dbReference>
<dbReference type="Proteomes" id="UP001056500">
    <property type="component" value="Chromosome"/>
</dbReference>
<feature type="domain" description="Suppressor of fused-like" evidence="1">
    <location>
        <begin position="34"/>
        <end position="174"/>
    </location>
</feature>
<accession>A0ABY4WJ83</accession>
<name>A0ABY4WJ83_9BACL</name>
<reference evidence="2" key="1">
    <citation type="submission" date="2022-06" db="EMBL/GenBank/DDBJ databases">
        <title>Genome sequencing of Brevibacillus sp. BB3-R1.</title>
        <authorList>
            <person name="Heo J."/>
            <person name="Lee D."/>
            <person name="Won M."/>
            <person name="Han B.-H."/>
            <person name="Hong S.-B."/>
            <person name="Kwon S.-W."/>
        </authorList>
    </citation>
    <scope>NUCLEOTIDE SEQUENCE</scope>
    <source>
        <strain evidence="2">BB3-R1</strain>
    </source>
</reference>
<proteinExistence type="predicted"/>
<dbReference type="RefSeq" id="WP_251873871.1">
    <property type="nucleotide sequence ID" value="NZ_CP098755.1"/>
</dbReference>
<keyword evidence="3" id="KW-1185">Reference proteome</keyword>
<sequence>MIMIKQLYEHCARLFGCEGQLYHTDAADGLLAVFPPTRERGWWTYVTLELHRSGGVECVLYSYQFEGTFVRHLSEVAEQVKHRWKEQGRRMANGDVYALAKPIAKGSCLSMLMAMPADFEAEGFDLYTNGQDAVWFKMLHAISASEADFLQHEGLEALEQKFADAGVNSLDVSRPPVR</sequence>